<keyword evidence="3" id="KW-1185">Reference proteome</keyword>
<comment type="caution">
    <text evidence="2">The sequence shown here is derived from an EMBL/GenBank/DDBJ whole genome shotgun (WGS) entry which is preliminary data.</text>
</comment>
<reference evidence="2" key="1">
    <citation type="submission" date="2023-03" db="EMBL/GenBank/DDBJ databases">
        <title>Massive genome expansion in bonnet fungi (Mycena s.s.) driven by repeated elements and novel gene families across ecological guilds.</title>
        <authorList>
            <consortium name="Lawrence Berkeley National Laboratory"/>
            <person name="Harder C.B."/>
            <person name="Miyauchi S."/>
            <person name="Viragh M."/>
            <person name="Kuo A."/>
            <person name="Thoen E."/>
            <person name="Andreopoulos B."/>
            <person name="Lu D."/>
            <person name="Skrede I."/>
            <person name="Drula E."/>
            <person name="Henrissat B."/>
            <person name="Morin E."/>
            <person name="Kohler A."/>
            <person name="Barry K."/>
            <person name="LaButti K."/>
            <person name="Morin E."/>
            <person name="Salamov A."/>
            <person name="Lipzen A."/>
            <person name="Mereny Z."/>
            <person name="Hegedus B."/>
            <person name="Baldrian P."/>
            <person name="Stursova M."/>
            <person name="Weitz H."/>
            <person name="Taylor A."/>
            <person name="Grigoriev I.V."/>
            <person name="Nagy L.G."/>
            <person name="Martin F."/>
            <person name="Kauserud H."/>
        </authorList>
    </citation>
    <scope>NUCLEOTIDE SEQUENCE</scope>
    <source>
        <strain evidence="2">9284</strain>
    </source>
</reference>
<protein>
    <submittedName>
        <fullName evidence="2">Uncharacterized protein</fullName>
    </submittedName>
</protein>
<feature type="region of interest" description="Disordered" evidence="1">
    <location>
        <begin position="339"/>
        <end position="379"/>
    </location>
</feature>
<dbReference type="Proteomes" id="UP001221142">
    <property type="component" value="Unassembled WGS sequence"/>
</dbReference>
<dbReference type="EMBL" id="JARKIF010000044">
    <property type="protein sequence ID" value="KAJ7608550.1"/>
    <property type="molecule type" value="Genomic_DNA"/>
</dbReference>
<organism evidence="2 3">
    <name type="scientific">Roridomyces roridus</name>
    <dbReference type="NCBI Taxonomy" id="1738132"/>
    <lineage>
        <taxon>Eukaryota</taxon>
        <taxon>Fungi</taxon>
        <taxon>Dikarya</taxon>
        <taxon>Basidiomycota</taxon>
        <taxon>Agaricomycotina</taxon>
        <taxon>Agaricomycetes</taxon>
        <taxon>Agaricomycetidae</taxon>
        <taxon>Agaricales</taxon>
        <taxon>Marasmiineae</taxon>
        <taxon>Mycenaceae</taxon>
        <taxon>Roridomyces</taxon>
    </lineage>
</organism>
<gene>
    <name evidence="2" type="ORF">FB45DRAFT_1067318</name>
</gene>
<dbReference type="AlphaFoldDB" id="A0AAD7B362"/>
<sequence length="379" mass="43104">MSTPPDCVRLRFEGAGRTFNIHKWSIPGHDHLFKPLPLDTRLCIPQRKGLYTNRPVDRRSREVDLAEAVSWGLNDEAHVIYACASRHYCVRFIFHAEHVLRAPGSQSLQAYRRLVRDAQFHSKHLQELQGTIVPMHYGMWVTNTGDWGGKVIMSITQYCGMHWNDLQHSRMGTQANRELVGRTFEKLHDCGFDHGKMITAEDFRHVVFDVVDPELSTQDLWNGNVHCYIVDFSEASADHACARRLPVLPLDGYTAQFGCDELKHIALALKFFDRPIDPPITSEALQWHDKYSSTHSDIVNHHIMMAQRARFFPLHRPVYKSAVVSFPSKDELARVDIRMAPESDDETAVDSDRANSASPETVAGGLKQLTLDDPDPITV</sequence>
<name>A0AAD7B362_9AGAR</name>
<evidence type="ECO:0000313" key="2">
    <source>
        <dbReference type="EMBL" id="KAJ7608550.1"/>
    </source>
</evidence>
<accession>A0AAD7B362</accession>
<evidence type="ECO:0000313" key="3">
    <source>
        <dbReference type="Proteomes" id="UP001221142"/>
    </source>
</evidence>
<evidence type="ECO:0000256" key="1">
    <source>
        <dbReference type="SAM" id="MobiDB-lite"/>
    </source>
</evidence>
<proteinExistence type="predicted"/>